<proteinExistence type="predicted"/>
<dbReference type="SUPFAM" id="SSF54171">
    <property type="entry name" value="DNA-binding domain"/>
    <property type="match status" value="1"/>
</dbReference>
<feature type="domain" description="AP2/ERF" evidence="6">
    <location>
        <begin position="16"/>
        <end position="72"/>
    </location>
</feature>
<evidence type="ECO:0000256" key="1">
    <source>
        <dbReference type="ARBA" id="ARBA00004123"/>
    </source>
</evidence>
<keyword evidence="4" id="KW-0804">Transcription</keyword>
<evidence type="ECO:0000256" key="4">
    <source>
        <dbReference type="ARBA" id="ARBA00023163"/>
    </source>
</evidence>
<dbReference type="RefSeq" id="XP_013897282.1">
    <property type="nucleotide sequence ID" value="XM_014041828.1"/>
</dbReference>
<dbReference type="KEGG" id="mng:MNEG_9699"/>
<keyword evidence="2" id="KW-0805">Transcription regulation</keyword>
<evidence type="ECO:0000256" key="3">
    <source>
        <dbReference type="ARBA" id="ARBA00023125"/>
    </source>
</evidence>
<evidence type="ECO:0000313" key="7">
    <source>
        <dbReference type="EMBL" id="KIY98262.1"/>
    </source>
</evidence>
<dbReference type="Pfam" id="PF00847">
    <property type="entry name" value="AP2"/>
    <property type="match status" value="1"/>
</dbReference>
<evidence type="ECO:0000259" key="6">
    <source>
        <dbReference type="PROSITE" id="PS51032"/>
    </source>
</evidence>
<accession>A0A0D2JFM3</accession>
<dbReference type="Gene3D" id="3.30.730.10">
    <property type="entry name" value="AP2/ERF domain"/>
    <property type="match status" value="1"/>
</dbReference>
<keyword evidence="3" id="KW-0238">DNA-binding</keyword>
<dbReference type="OrthoDB" id="549345at2759"/>
<reference evidence="7 8" key="1">
    <citation type="journal article" date="2013" name="BMC Genomics">
        <title>Reconstruction of the lipid metabolism for the microalga Monoraphidium neglectum from its genome sequence reveals characteristics suitable for biofuel production.</title>
        <authorList>
            <person name="Bogen C."/>
            <person name="Al-Dilaimi A."/>
            <person name="Albersmeier A."/>
            <person name="Wichmann J."/>
            <person name="Grundmann M."/>
            <person name="Rupp O."/>
            <person name="Lauersen K.J."/>
            <person name="Blifernez-Klassen O."/>
            <person name="Kalinowski J."/>
            <person name="Goesmann A."/>
            <person name="Mussgnug J.H."/>
            <person name="Kruse O."/>
        </authorList>
    </citation>
    <scope>NUCLEOTIDE SEQUENCE [LARGE SCALE GENOMIC DNA]</scope>
    <source>
        <strain evidence="7 8">SAG 48.87</strain>
    </source>
</reference>
<keyword evidence="5" id="KW-0539">Nucleus</keyword>
<organism evidence="7 8">
    <name type="scientific">Monoraphidium neglectum</name>
    <dbReference type="NCBI Taxonomy" id="145388"/>
    <lineage>
        <taxon>Eukaryota</taxon>
        <taxon>Viridiplantae</taxon>
        <taxon>Chlorophyta</taxon>
        <taxon>core chlorophytes</taxon>
        <taxon>Chlorophyceae</taxon>
        <taxon>CS clade</taxon>
        <taxon>Sphaeropleales</taxon>
        <taxon>Selenastraceae</taxon>
        <taxon>Monoraphidium</taxon>
    </lineage>
</organism>
<evidence type="ECO:0000313" key="8">
    <source>
        <dbReference type="Proteomes" id="UP000054498"/>
    </source>
</evidence>
<evidence type="ECO:0000256" key="5">
    <source>
        <dbReference type="ARBA" id="ARBA00023242"/>
    </source>
</evidence>
<dbReference type="PANTHER" id="PTHR31677">
    <property type="entry name" value="AP2 DOMAIN CLASS TRANSCRIPTION FACTOR"/>
    <property type="match status" value="1"/>
</dbReference>
<dbReference type="GO" id="GO:0003700">
    <property type="term" value="F:DNA-binding transcription factor activity"/>
    <property type="evidence" value="ECO:0007669"/>
    <property type="project" value="InterPro"/>
</dbReference>
<gene>
    <name evidence="7" type="ORF">MNEG_9699</name>
</gene>
<dbReference type="SMART" id="SM00380">
    <property type="entry name" value="AP2"/>
    <property type="match status" value="1"/>
</dbReference>
<comment type="subcellular location">
    <subcellularLocation>
        <location evidence="1">Nucleus</location>
    </subcellularLocation>
</comment>
<evidence type="ECO:0000256" key="2">
    <source>
        <dbReference type="ARBA" id="ARBA00023015"/>
    </source>
</evidence>
<dbReference type="EMBL" id="KK102249">
    <property type="protein sequence ID" value="KIY98262.1"/>
    <property type="molecule type" value="Genomic_DNA"/>
</dbReference>
<dbReference type="InterPro" id="IPR016177">
    <property type="entry name" value="DNA-bd_dom_sf"/>
</dbReference>
<dbReference type="STRING" id="145388.A0A0D2JFM3"/>
<dbReference type="AlphaFoldDB" id="A0A0D2JFM3"/>
<keyword evidence="8" id="KW-1185">Reference proteome</keyword>
<dbReference type="InterPro" id="IPR001471">
    <property type="entry name" value="AP2/ERF_dom"/>
</dbReference>
<dbReference type="GO" id="GO:0005634">
    <property type="term" value="C:nucleus"/>
    <property type="evidence" value="ECO:0007669"/>
    <property type="project" value="UniProtKB-SubCell"/>
</dbReference>
<dbReference type="InterPro" id="IPR036955">
    <property type="entry name" value="AP2/ERF_dom_sf"/>
</dbReference>
<sequence>MEDELSDAERERLKRQYRGVFWDKKTRRWRCQLGFQSKKIFLGYFDTAQDAAKAYDRKLVELRGASARTNYPITEYLSLLGTGVAPPQQRAPGMLGDGFGGAAHFGDAGGGADAAAQLGGASAFGDQLNLQDLVNVGSGGGGTPSQLQLQQQLLSLSGAGSGGGAAGGAGASGGGGAADQAQLLLRQLDDTAR</sequence>
<protein>
    <recommendedName>
        <fullName evidence="6">AP2/ERF domain-containing protein</fullName>
    </recommendedName>
</protein>
<dbReference type="PANTHER" id="PTHR31677:SF196">
    <property type="entry name" value="ETHYLENE-RESPONSIVE TRANSCRIPTION FACTOR ERF109"/>
    <property type="match status" value="1"/>
</dbReference>
<dbReference type="GO" id="GO:0003677">
    <property type="term" value="F:DNA binding"/>
    <property type="evidence" value="ECO:0007669"/>
    <property type="project" value="UniProtKB-KW"/>
</dbReference>
<name>A0A0D2JFM3_9CHLO</name>
<dbReference type="GeneID" id="25742574"/>
<dbReference type="Proteomes" id="UP000054498">
    <property type="component" value="Unassembled WGS sequence"/>
</dbReference>
<dbReference type="PROSITE" id="PS51032">
    <property type="entry name" value="AP2_ERF"/>
    <property type="match status" value="1"/>
</dbReference>